<evidence type="ECO:0000313" key="4">
    <source>
        <dbReference type="Proteomes" id="UP000184050"/>
    </source>
</evidence>
<dbReference type="PANTHER" id="PTHR22901">
    <property type="entry name" value="SIALATE O-ACETYLESTERASE"/>
    <property type="match status" value="1"/>
</dbReference>
<keyword evidence="1" id="KW-0378">Hydrolase</keyword>
<dbReference type="InterPro" id="IPR036514">
    <property type="entry name" value="SGNH_hydro_sf"/>
</dbReference>
<sequence>MKILRFGILFLTFGILISFTSKADVTLPKIFSSNMVLQQGIEIPVWGWADKNERIRVTFNNETVRTRADKDGNWIIKLPVQKYGGPHTLTINGKNTVEFTNVMVGEVWIASGQSNMEMRVDQCNNAEEEITAASFPSIRLFTVPKAVAQFPQNDISDGEWVECSPETVGAFSAVAYFFGRDLHEKLEVPVGLIHSSWGGTVAETWISGNTISDDPDFKNQLTELQQMNLEQYRQAKLEQIREILGGEVPTEDKGVVDGEPVWTGLDYNDGNWRSIKTPMYWENQGYVDIDGIGWYRKKITLNEEQTNSNLTLHLGKIDDSDITFFNGIEIGRTENMYDEERIYSIDKKYLKPGNNMIVVRVHDTGGNGGIWGNSENQFLAIGNEKKDISGDWKFRISKAEVGAVNVGPNSYPTLLYNAMIKPLVPYGIKGAIWYQGESNAGRAKQYQRIFPSLINDWRNHWQQGNFPFLFVSLANYMQPQEQPGESSWAELREAQTMTLSLPNTGMALAIDIGEADDIHPKNKQDVGKRLALDAFKIAYNRDVVNSGPMYESVEFRNGKAFIKFSKIGSGLKINDKYGYIKGFSIAGADKNFHWAKAELVNENTLVVYADEVPNPVAVRYGWADNPDDVNLYNNEGLPANPFRTDDWPGITK</sequence>
<dbReference type="InterPro" id="IPR008979">
    <property type="entry name" value="Galactose-bd-like_sf"/>
</dbReference>
<keyword evidence="4" id="KW-1185">Reference proteome</keyword>
<dbReference type="Proteomes" id="UP000184050">
    <property type="component" value="Unassembled WGS sequence"/>
</dbReference>
<dbReference type="InterPro" id="IPR039329">
    <property type="entry name" value="SIAE"/>
</dbReference>
<dbReference type="RefSeq" id="WP_073167233.1">
    <property type="nucleotide sequence ID" value="NZ_FQZE01000007.1"/>
</dbReference>
<dbReference type="OrthoDB" id="9816001at2"/>
<dbReference type="STRING" id="1168035.SAMN05444280_10742"/>
<organism evidence="3 4">
    <name type="scientific">Tangfeifania diversioriginum</name>
    <dbReference type="NCBI Taxonomy" id="1168035"/>
    <lineage>
        <taxon>Bacteria</taxon>
        <taxon>Pseudomonadati</taxon>
        <taxon>Bacteroidota</taxon>
        <taxon>Bacteroidia</taxon>
        <taxon>Marinilabiliales</taxon>
        <taxon>Prolixibacteraceae</taxon>
        <taxon>Tangfeifania</taxon>
    </lineage>
</organism>
<dbReference type="InterPro" id="IPR005181">
    <property type="entry name" value="SASA"/>
</dbReference>
<dbReference type="Pfam" id="PF03629">
    <property type="entry name" value="SASA"/>
    <property type="match status" value="1"/>
</dbReference>
<dbReference type="EMBL" id="FQZE01000007">
    <property type="protein sequence ID" value="SHI86422.1"/>
    <property type="molecule type" value="Genomic_DNA"/>
</dbReference>
<dbReference type="GO" id="GO:0005975">
    <property type="term" value="P:carbohydrate metabolic process"/>
    <property type="evidence" value="ECO:0007669"/>
    <property type="project" value="TreeGrafter"/>
</dbReference>
<dbReference type="SUPFAM" id="SSF52266">
    <property type="entry name" value="SGNH hydrolase"/>
    <property type="match status" value="1"/>
</dbReference>
<evidence type="ECO:0000256" key="1">
    <source>
        <dbReference type="ARBA" id="ARBA00022801"/>
    </source>
</evidence>
<protein>
    <submittedName>
        <fullName evidence="3">Sialate O-acetylesterase</fullName>
    </submittedName>
</protein>
<accession>A0A1M6ELL1</accession>
<dbReference type="SUPFAM" id="SSF49785">
    <property type="entry name" value="Galactose-binding domain-like"/>
    <property type="match status" value="1"/>
</dbReference>
<dbReference type="GO" id="GO:0001681">
    <property type="term" value="F:sialate O-acetylesterase activity"/>
    <property type="evidence" value="ECO:0007669"/>
    <property type="project" value="InterPro"/>
</dbReference>
<dbReference type="AlphaFoldDB" id="A0A1M6ELL1"/>
<name>A0A1M6ELL1_9BACT</name>
<reference evidence="3 4" key="1">
    <citation type="submission" date="2016-11" db="EMBL/GenBank/DDBJ databases">
        <authorList>
            <person name="Jaros S."/>
            <person name="Januszkiewicz K."/>
            <person name="Wedrychowicz H."/>
        </authorList>
    </citation>
    <scope>NUCLEOTIDE SEQUENCE [LARGE SCALE GENOMIC DNA]</scope>
    <source>
        <strain evidence="3 4">DSM 27063</strain>
    </source>
</reference>
<proteinExistence type="predicted"/>
<evidence type="ECO:0000259" key="2">
    <source>
        <dbReference type="Pfam" id="PF03629"/>
    </source>
</evidence>
<feature type="domain" description="Sialate O-acetylesterase" evidence="2">
    <location>
        <begin position="415"/>
        <end position="532"/>
    </location>
</feature>
<dbReference type="Gene3D" id="3.40.50.1110">
    <property type="entry name" value="SGNH hydrolase"/>
    <property type="match status" value="2"/>
</dbReference>
<dbReference type="PANTHER" id="PTHR22901:SF0">
    <property type="entry name" value="SIALATE O-ACETYLESTERASE"/>
    <property type="match status" value="1"/>
</dbReference>
<evidence type="ECO:0000313" key="3">
    <source>
        <dbReference type="EMBL" id="SHI86422.1"/>
    </source>
</evidence>
<gene>
    <name evidence="3" type="ORF">SAMN05444280_10742</name>
</gene>